<keyword evidence="9" id="KW-0520">NAD</keyword>
<feature type="transmembrane region" description="Helical" evidence="9">
    <location>
        <begin position="85"/>
        <end position="105"/>
    </location>
</feature>
<dbReference type="Pfam" id="PF00507">
    <property type="entry name" value="Oxidored_q4"/>
    <property type="match status" value="1"/>
</dbReference>
<keyword evidence="9" id="KW-0830">Ubiquinone</keyword>
<evidence type="ECO:0000256" key="7">
    <source>
        <dbReference type="ARBA" id="ARBA00023136"/>
    </source>
</evidence>
<proteinExistence type="inferred from homology"/>
<dbReference type="GO" id="GO:0031966">
    <property type="term" value="C:mitochondrial membrane"/>
    <property type="evidence" value="ECO:0007669"/>
    <property type="project" value="UniProtKB-SubCell"/>
</dbReference>
<gene>
    <name evidence="10" type="primary">ND3</name>
</gene>
<evidence type="ECO:0000313" key="10">
    <source>
        <dbReference type="EMBL" id="QIZ12527.1"/>
    </source>
</evidence>
<keyword evidence="9" id="KW-1278">Translocase</keyword>
<comment type="catalytic activity">
    <reaction evidence="8 9">
        <text>a ubiquinone + NADH + 5 H(+)(in) = a ubiquinol + NAD(+) + 4 H(+)(out)</text>
        <dbReference type="Rhea" id="RHEA:29091"/>
        <dbReference type="Rhea" id="RHEA-COMP:9565"/>
        <dbReference type="Rhea" id="RHEA-COMP:9566"/>
        <dbReference type="ChEBI" id="CHEBI:15378"/>
        <dbReference type="ChEBI" id="CHEBI:16389"/>
        <dbReference type="ChEBI" id="CHEBI:17976"/>
        <dbReference type="ChEBI" id="CHEBI:57540"/>
        <dbReference type="ChEBI" id="CHEBI:57945"/>
        <dbReference type="EC" id="7.1.1.2"/>
    </reaction>
</comment>
<dbReference type="AlphaFoldDB" id="A0A6H1PGM4"/>
<keyword evidence="6 9" id="KW-1133">Transmembrane helix</keyword>
<feature type="transmembrane region" description="Helical" evidence="9">
    <location>
        <begin position="57"/>
        <end position="79"/>
    </location>
</feature>
<protein>
    <recommendedName>
        <fullName evidence="3 9">NADH-ubiquinone oxidoreductase chain 3</fullName>
        <ecNumber evidence="9">7.1.1.2</ecNumber>
    </recommendedName>
</protein>
<evidence type="ECO:0000256" key="3">
    <source>
        <dbReference type="ARBA" id="ARBA00021007"/>
    </source>
</evidence>
<dbReference type="InterPro" id="IPR038430">
    <property type="entry name" value="NDAH_ubi_oxred_su3_sf"/>
</dbReference>
<sequence>MILISLAISFILILSLILINLSLFLYKKKMMNREKMTPFECGFDPKNSARSPFSLRFFLITVIFLVFDIEIVLLLPYLVSMKLSINTFSLISSIVVVLILTMGTLHEWAQGSLQWFLSYS</sequence>
<comment type="function">
    <text evidence="9">Core subunit of the mitochondrial membrane respiratory chain NADH dehydrogenase (Complex I) which catalyzes electron transfer from NADH through the respiratory chain, using ubiquinone as an electron acceptor. Essential for the catalytic activity of complex I.</text>
</comment>
<dbReference type="PANTHER" id="PTHR11058">
    <property type="entry name" value="NADH-UBIQUINONE OXIDOREDUCTASE CHAIN 3"/>
    <property type="match status" value="1"/>
</dbReference>
<evidence type="ECO:0000256" key="1">
    <source>
        <dbReference type="ARBA" id="ARBA00004370"/>
    </source>
</evidence>
<accession>A0A6H1PGM4</accession>
<evidence type="ECO:0000256" key="8">
    <source>
        <dbReference type="ARBA" id="ARBA00049551"/>
    </source>
</evidence>
<comment type="subcellular location">
    <subcellularLocation>
        <location evidence="1">Membrane</location>
    </subcellularLocation>
    <subcellularLocation>
        <location evidence="9">Mitochondrion membrane</location>
        <topology evidence="9">Multi-pass membrane protein</topology>
    </subcellularLocation>
</comment>
<dbReference type="EMBL" id="MN864050">
    <property type="protein sequence ID" value="QIZ12527.1"/>
    <property type="molecule type" value="Genomic_DNA"/>
</dbReference>
<dbReference type="Gene3D" id="1.20.58.1610">
    <property type="entry name" value="NADH:ubiquinone/plastoquinone oxidoreductase, chain 3"/>
    <property type="match status" value="1"/>
</dbReference>
<keyword evidence="5 9" id="KW-0812">Transmembrane</keyword>
<geneLocation type="mitochondrion" evidence="10"/>
<evidence type="ECO:0000256" key="9">
    <source>
        <dbReference type="RuleBase" id="RU003640"/>
    </source>
</evidence>
<dbReference type="GO" id="GO:0030964">
    <property type="term" value="C:NADH dehydrogenase complex"/>
    <property type="evidence" value="ECO:0007669"/>
    <property type="project" value="TreeGrafter"/>
</dbReference>
<organism evidence="10">
    <name type="scientific">Plaxiphora albida</name>
    <name type="common">Whitened chiton</name>
    <name type="synonym">Chiton albidus</name>
    <dbReference type="NCBI Taxonomy" id="256106"/>
    <lineage>
        <taxon>Eukaryota</taxon>
        <taxon>Metazoa</taxon>
        <taxon>Spiralia</taxon>
        <taxon>Lophotrochozoa</taxon>
        <taxon>Mollusca</taxon>
        <taxon>Polyplacophora</taxon>
        <taxon>Neoloricata</taxon>
        <taxon>Chitonida</taxon>
        <taxon>Acanthochitonina</taxon>
        <taxon>Mopaliidae</taxon>
        <taxon>Plaxiphora</taxon>
    </lineage>
</organism>
<name>A0A6H1PGM4_PLAAB</name>
<keyword evidence="9" id="KW-0679">Respiratory chain</keyword>
<keyword evidence="9 10" id="KW-0496">Mitochondrion</keyword>
<evidence type="ECO:0000256" key="2">
    <source>
        <dbReference type="ARBA" id="ARBA00008472"/>
    </source>
</evidence>
<evidence type="ECO:0000256" key="6">
    <source>
        <dbReference type="ARBA" id="ARBA00022989"/>
    </source>
</evidence>
<keyword evidence="7 9" id="KW-0472">Membrane</keyword>
<dbReference type="InterPro" id="IPR000440">
    <property type="entry name" value="NADH_UbQ/plastoQ_OxRdtase_su3"/>
</dbReference>
<comment type="similarity">
    <text evidence="2 9">Belongs to the complex I subunit 3 family.</text>
</comment>
<dbReference type="PANTHER" id="PTHR11058:SF9">
    <property type="entry name" value="NADH-UBIQUINONE OXIDOREDUCTASE CHAIN 3"/>
    <property type="match status" value="1"/>
</dbReference>
<feature type="transmembrane region" description="Helical" evidence="9">
    <location>
        <begin position="6"/>
        <end position="26"/>
    </location>
</feature>
<evidence type="ECO:0000256" key="4">
    <source>
        <dbReference type="ARBA" id="ARBA00022448"/>
    </source>
</evidence>
<dbReference type="GO" id="GO:0008137">
    <property type="term" value="F:NADH dehydrogenase (ubiquinone) activity"/>
    <property type="evidence" value="ECO:0007669"/>
    <property type="project" value="UniProtKB-UniRule"/>
</dbReference>
<dbReference type="EC" id="7.1.1.2" evidence="9"/>
<keyword evidence="4 9" id="KW-0813">Transport</keyword>
<keyword evidence="9" id="KW-0249">Electron transport</keyword>
<evidence type="ECO:0000256" key="5">
    <source>
        <dbReference type="ARBA" id="ARBA00022692"/>
    </source>
</evidence>
<reference evidence="10" key="1">
    <citation type="journal article" date="2020" name="BMC Evol. Biol.">
        <title>A mitogenomic phylogeny of chitons (Mollusca: Polyplacophora).</title>
        <authorList>
            <person name="Irisarri I."/>
            <person name="Uribe J.E."/>
            <person name="Eernisse D.J."/>
            <person name="Zardoya R."/>
        </authorList>
    </citation>
    <scope>NUCLEOTIDE SEQUENCE</scope>
</reference>